<comment type="function">
    <text evidence="5">Catalyzes the Claisen rearrangement of chorismate to prephenate.</text>
</comment>
<dbReference type="SMART" id="SM00830">
    <property type="entry name" value="CM_2"/>
    <property type="match status" value="1"/>
</dbReference>
<organism evidence="8 9">
    <name type="scientific">Burkholderia plantarii</name>
    <dbReference type="NCBI Taxonomy" id="41899"/>
    <lineage>
        <taxon>Bacteria</taxon>
        <taxon>Pseudomonadati</taxon>
        <taxon>Pseudomonadota</taxon>
        <taxon>Betaproteobacteria</taxon>
        <taxon>Burkholderiales</taxon>
        <taxon>Burkholderiaceae</taxon>
        <taxon>Burkholderia</taxon>
    </lineage>
</organism>
<dbReference type="PIRSF" id="PIRSF026640">
    <property type="entry name" value="Peripl_chor_mut"/>
    <property type="match status" value="1"/>
</dbReference>
<dbReference type="RefSeq" id="WP_042624132.1">
    <property type="nucleotide sequence ID" value="NZ_CP002580.1"/>
</dbReference>
<dbReference type="InterPro" id="IPR051331">
    <property type="entry name" value="Chorismate_mutase-related"/>
</dbReference>
<keyword evidence="9" id="KW-1185">Reference proteome</keyword>
<keyword evidence="4 5" id="KW-0413">Isomerase</keyword>
<protein>
    <recommendedName>
        <fullName evidence="2 5">Chorismate mutase</fullName>
        <ecNumber evidence="2 5">5.4.99.5</ecNumber>
    </recommendedName>
</protein>
<keyword evidence="3 6" id="KW-0732">Signal</keyword>
<dbReference type="NCBIfam" id="TIGR01806">
    <property type="entry name" value="CM_mono2"/>
    <property type="match status" value="1"/>
</dbReference>
<dbReference type="GO" id="GO:0004106">
    <property type="term" value="F:chorismate mutase activity"/>
    <property type="evidence" value="ECO:0007669"/>
    <property type="project" value="UniProtKB-EC"/>
</dbReference>
<dbReference type="SUPFAM" id="SSF48600">
    <property type="entry name" value="Chorismate mutase II"/>
    <property type="match status" value="1"/>
</dbReference>
<dbReference type="GO" id="GO:0046417">
    <property type="term" value="P:chorismate metabolic process"/>
    <property type="evidence" value="ECO:0007669"/>
    <property type="project" value="InterPro"/>
</dbReference>
<dbReference type="InterPro" id="IPR036263">
    <property type="entry name" value="Chorismate_II_sf"/>
</dbReference>
<dbReference type="InterPro" id="IPR002701">
    <property type="entry name" value="CM_II_prokaryot"/>
</dbReference>
<dbReference type="PROSITE" id="PS51168">
    <property type="entry name" value="CHORISMATE_MUT_2"/>
    <property type="match status" value="1"/>
</dbReference>
<evidence type="ECO:0000256" key="3">
    <source>
        <dbReference type="ARBA" id="ARBA00022729"/>
    </source>
</evidence>
<dbReference type="UniPathway" id="UPA00120">
    <property type="reaction ID" value="UER00203"/>
</dbReference>
<dbReference type="Gene3D" id="1.20.59.10">
    <property type="entry name" value="Chorismate mutase"/>
    <property type="match status" value="1"/>
</dbReference>
<accession>A0A0B6RPY3</accession>
<dbReference type="PANTHER" id="PTHR38041:SF2">
    <property type="entry name" value="SECRETED CHORISMATE MUTASE"/>
    <property type="match status" value="1"/>
</dbReference>
<evidence type="ECO:0000259" key="7">
    <source>
        <dbReference type="PROSITE" id="PS51168"/>
    </source>
</evidence>
<evidence type="ECO:0000256" key="5">
    <source>
        <dbReference type="PIRNR" id="PIRNR026640"/>
    </source>
</evidence>
<evidence type="ECO:0000313" key="8">
    <source>
        <dbReference type="EMBL" id="AJK45403.1"/>
    </source>
</evidence>
<evidence type="ECO:0000256" key="4">
    <source>
        <dbReference type="ARBA" id="ARBA00023235"/>
    </source>
</evidence>
<dbReference type="HOGENOM" id="CLU_090313_1_0_4"/>
<evidence type="ECO:0000313" key="9">
    <source>
        <dbReference type="Proteomes" id="UP000031838"/>
    </source>
</evidence>
<dbReference type="InterPro" id="IPR036979">
    <property type="entry name" value="CM_dom_sf"/>
</dbReference>
<proteinExistence type="predicted"/>
<comment type="catalytic activity">
    <reaction evidence="5">
        <text>chorismate = prephenate</text>
        <dbReference type="Rhea" id="RHEA:13897"/>
        <dbReference type="ChEBI" id="CHEBI:29748"/>
        <dbReference type="ChEBI" id="CHEBI:29934"/>
        <dbReference type="EC" id="5.4.99.5"/>
    </reaction>
</comment>
<sequence length="197" mass="21128">MTLPIRPTLAFASLAAALLALPLPASADGDDTPLTNLVALASQRIALAEPVARWKWANHKPIEDKPREAQLLADVERRAVASGVDRDYAHAFFSDQIEASKIMQNALFAKWRATRAPNGTPPDLATTTRPQFDRLTQSMIGALTRVAPLRNAPDCQSRMARSIADWKSMTRYDSSQSPALDAALAHVCAGGGASAIG</sequence>
<feature type="domain" description="Chorismate mutase" evidence="7">
    <location>
        <begin position="14"/>
        <end position="108"/>
    </location>
</feature>
<dbReference type="EMBL" id="CP002580">
    <property type="protein sequence ID" value="AJK45403.1"/>
    <property type="molecule type" value="Genomic_DNA"/>
</dbReference>
<evidence type="ECO:0000256" key="6">
    <source>
        <dbReference type="SAM" id="SignalP"/>
    </source>
</evidence>
<feature type="chain" id="PRO_5002110200" description="Chorismate mutase" evidence="6">
    <location>
        <begin position="28"/>
        <end position="197"/>
    </location>
</feature>
<evidence type="ECO:0000256" key="2">
    <source>
        <dbReference type="ARBA" id="ARBA00012404"/>
    </source>
</evidence>
<dbReference type="EC" id="5.4.99.5" evidence="2 5"/>
<dbReference type="Proteomes" id="UP000031838">
    <property type="component" value="Chromosome 1"/>
</dbReference>
<dbReference type="NCBIfam" id="NF006741">
    <property type="entry name" value="PRK09269.1"/>
    <property type="match status" value="1"/>
</dbReference>
<feature type="signal peptide" evidence="6">
    <location>
        <begin position="1"/>
        <end position="27"/>
    </location>
</feature>
<reference evidence="8 9" key="2">
    <citation type="journal article" date="2016" name="Appl. Microbiol. Biotechnol.">
        <title>Mutations improving production and secretion of extracellular lipase by Burkholderia glumae PG1.</title>
        <authorList>
            <person name="Knapp A."/>
            <person name="Voget S."/>
            <person name="Gao R."/>
            <person name="Zaburannyi N."/>
            <person name="Krysciak D."/>
            <person name="Breuer M."/>
            <person name="Hauer B."/>
            <person name="Streit W.R."/>
            <person name="Muller R."/>
            <person name="Daniel R."/>
            <person name="Jaeger K.E."/>
        </authorList>
    </citation>
    <scope>NUCLEOTIDE SEQUENCE [LARGE SCALE GENOMIC DNA]</scope>
    <source>
        <strain evidence="8 9">PG1</strain>
    </source>
</reference>
<reference evidence="9" key="1">
    <citation type="submission" date="2011-03" db="EMBL/GenBank/DDBJ databases">
        <authorList>
            <person name="Voget S."/>
            <person name="Streit W.R."/>
            <person name="Jaeger K.E."/>
            <person name="Daniel R."/>
        </authorList>
    </citation>
    <scope>NUCLEOTIDE SEQUENCE [LARGE SCALE GENOMIC DNA]</scope>
    <source>
        <strain evidence="9">PG1</strain>
    </source>
</reference>
<name>A0A0B6RPY3_BURPL</name>
<dbReference type="GO" id="GO:0009697">
    <property type="term" value="P:salicylic acid biosynthetic process"/>
    <property type="evidence" value="ECO:0007669"/>
    <property type="project" value="TreeGrafter"/>
</dbReference>
<evidence type="ECO:0000256" key="1">
    <source>
        <dbReference type="ARBA" id="ARBA00004817"/>
    </source>
</evidence>
<gene>
    <name evidence="8" type="primary">aroH</name>
    <name evidence="8" type="ORF">BGL_1c08730</name>
</gene>
<dbReference type="Pfam" id="PF01817">
    <property type="entry name" value="CM_2"/>
    <property type="match status" value="1"/>
</dbReference>
<dbReference type="InterPro" id="IPR008240">
    <property type="entry name" value="Chorismate_mutase_periplasmic"/>
</dbReference>
<comment type="pathway">
    <text evidence="1 5">Metabolic intermediate biosynthesis; prephenate biosynthesis; prephenate from chorismate: step 1/1.</text>
</comment>
<dbReference type="PANTHER" id="PTHR38041">
    <property type="entry name" value="CHORISMATE MUTASE"/>
    <property type="match status" value="1"/>
</dbReference>
<dbReference type="AlphaFoldDB" id="A0A0B6RPY3"/>
<dbReference type="KEGG" id="bgp:BGL_1c08730"/>